<organism evidence="1 2">
    <name type="scientific">Obba rivulosa</name>
    <dbReference type="NCBI Taxonomy" id="1052685"/>
    <lineage>
        <taxon>Eukaryota</taxon>
        <taxon>Fungi</taxon>
        <taxon>Dikarya</taxon>
        <taxon>Basidiomycota</taxon>
        <taxon>Agaricomycotina</taxon>
        <taxon>Agaricomycetes</taxon>
        <taxon>Polyporales</taxon>
        <taxon>Gelatoporiaceae</taxon>
        <taxon>Obba</taxon>
    </lineage>
</organism>
<dbReference type="SUPFAM" id="SSF52047">
    <property type="entry name" value="RNI-like"/>
    <property type="match status" value="1"/>
</dbReference>
<dbReference type="Proteomes" id="UP000250043">
    <property type="component" value="Unassembled WGS sequence"/>
</dbReference>
<reference evidence="1 2" key="1">
    <citation type="submission" date="2016-07" db="EMBL/GenBank/DDBJ databases">
        <title>Draft genome of the white-rot fungus Obba rivulosa 3A-2.</title>
        <authorList>
            <consortium name="DOE Joint Genome Institute"/>
            <person name="Miettinen O."/>
            <person name="Riley R."/>
            <person name="Acob R."/>
            <person name="Barry K."/>
            <person name="Cullen D."/>
            <person name="De Vries R."/>
            <person name="Hainaut M."/>
            <person name="Hatakka A."/>
            <person name="Henrissat B."/>
            <person name="Hilden K."/>
            <person name="Kuo R."/>
            <person name="Labutti K."/>
            <person name="Lipzen A."/>
            <person name="Makela M.R."/>
            <person name="Sandor L."/>
            <person name="Spatafora J.W."/>
            <person name="Grigoriev I.V."/>
            <person name="Hibbett D.S."/>
        </authorList>
    </citation>
    <scope>NUCLEOTIDE SEQUENCE [LARGE SCALE GENOMIC DNA]</scope>
    <source>
        <strain evidence="1 2">3A-2</strain>
    </source>
</reference>
<protein>
    <recommendedName>
        <fullName evidence="3">F-box domain-containing protein</fullName>
    </recommendedName>
</protein>
<evidence type="ECO:0000313" key="2">
    <source>
        <dbReference type="Proteomes" id="UP000250043"/>
    </source>
</evidence>
<accession>A0A8E2APE4</accession>
<dbReference type="EMBL" id="KV722468">
    <property type="protein sequence ID" value="OCH87923.1"/>
    <property type="molecule type" value="Genomic_DNA"/>
</dbReference>
<evidence type="ECO:0000313" key="1">
    <source>
        <dbReference type="EMBL" id="OCH87923.1"/>
    </source>
</evidence>
<gene>
    <name evidence="1" type="ORF">OBBRIDRAFT_889453</name>
</gene>
<keyword evidence="2" id="KW-1185">Reference proteome</keyword>
<dbReference type="AlphaFoldDB" id="A0A8E2APE4"/>
<evidence type="ECO:0008006" key="3">
    <source>
        <dbReference type="Google" id="ProtNLM"/>
    </source>
</evidence>
<sequence length="500" mass="57322">MFVFNPHVCRNLPKVPPLDMENSTADTKETEIEGAKIGLCFDVLLVVLTFLSKPETLSMMLTCRDLHKEGIKQLLSLDIPLHEHNIALYGRFMLADPSFRLSYLRRLHIRVPKTEESILKMGNVLYDVLSHRPSLGINHLYIDDSERWLIMNPCFFDLFLAWRNLEHLVFEEATTQTCQFLQQIEADLITARIVFNSRNPRSRYIRHARHDIGSLLGKSNLRLQELRYDGALLRSSTDRFPALHTLELTMNEILDIKPLVLSFPHIRSLRLTTNRQVAIGHPSGLSDIRGPNTKFQAEHFRWIWMDRLSGDMGQIYALGLTSSVRLLDLENHVDEDNHAFVSELLRDTSPTRLRFVIRLHSFPVSILPVALRDASGLSHLYLTISLRGFVEGIDDTIRMLVEQLGLLPPITHLVIHWQKIQFSDEDMVTNASDLSRINFATLGQQIMEALSSLRFIGIEGTGCTSFYCLKDEASEDHYRLQDLSEEGGLQVIAAEDMRWN</sequence>
<name>A0A8E2APE4_9APHY</name>
<dbReference type="OrthoDB" id="2734540at2759"/>
<proteinExistence type="predicted"/>